<gene>
    <name evidence="2" type="ORF">Cflav_PD2843</name>
</gene>
<feature type="transmembrane region" description="Helical" evidence="1">
    <location>
        <begin position="30"/>
        <end position="50"/>
    </location>
</feature>
<evidence type="ECO:0000256" key="1">
    <source>
        <dbReference type="SAM" id="Phobius"/>
    </source>
</evidence>
<keyword evidence="1" id="KW-0812">Transmembrane</keyword>
<keyword evidence="3" id="KW-1185">Reference proteome</keyword>
<dbReference type="EMBL" id="ABOX02000023">
    <property type="protein sequence ID" value="EEF59836.1"/>
    <property type="molecule type" value="Genomic_DNA"/>
</dbReference>
<comment type="caution">
    <text evidence="2">The sequence shown here is derived from an EMBL/GenBank/DDBJ whole genome shotgun (WGS) entry which is preliminary data.</text>
</comment>
<sequence>MKSLRESVQFRLASASFPTTHAPHSRMEPVGMIFAGFLLATTTMFIYLLLRP</sequence>
<dbReference type="RefSeq" id="WP_007416156.1">
    <property type="nucleotide sequence ID" value="NZ_ABOX02000023.1"/>
</dbReference>
<keyword evidence="1" id="KW-1133">Transmembrane helix</keyword>
<keyword evidence="1" id="KW-0472">Membrane</keyword>
<protein>
    <submittedName>
        <fullName evidence="2">Uncharacterized protein</fullName>
    </submittedName>
</protein>
<reference evidence="2 3" key="1">
    <citation type="journal article" date="2011" name="J. Bacteriol.">
        <title>Genome sequence of 'Pedosphaera parvula' Ellin514, an aerobic Verrucomicrobial isolate from pasture soil.</title>
        <authorList>
            <person name="Kant R."/>
            <person name="van Passel M.W."/>
            <person name="Sangwan P."/>
            <person name="Palva A."/>
            <person name="Lucas S."/>
            <person name="Copeland A."/>
            <person name="Lapidus A."/>
            <person name="Glavina Del Rio T."/>
            <person name="Dalin E."/>
            <person name="Tice H."/>
            <person name="Bruce D."/>
            <person name="Goodwin L."/>
            <person name="Pitluck S."/>
            <person name="Chertkov O."/>
            <person name="Larimer F.W."/>
            <person name="Land M.L."/>
            <person name="Hauser L."/>
            <person name="Brettin T.S."/>
            <person name="Detter J.C."/>
            <person name="Han S."/>
            <person name="de Vos W.M."/>
            <person name="Janssen P.H."/>
            <person name="Smidt H."/>
        </authorList>
    </citation>
    <scope>NUCLEOTIDE SEQUENCE [LARGE SCALE GENOMIC DNA]</scope>
    <source>
        <strain evidence="2 3">Ellin514</strain>
    </source>
</reference>
<accession>B9XK13</accession>
<dbReference type="AlphaFoldDB" id="B9XK13"/>
<dbReference type="STRING" id="320771.Cflav_PD2843"/>
<evidence type="ECO:0000313" key="2">
    <source>
        <dbReference type="EMBL" id="EEF59836.1"/>
    </source>
</evidence>
<dbReference type="Proteomes" id="UP000003688">
    <property type="component" value="Unassembled WGS sequence"/>
</dbReference>
<name>B9XK13_PEDPL</name>
<proteinExistence type="predicted"/>
<evidence type="ECO:0000313" key="3">
    <source>
        <dbReference type="Proteomes" id="UP000003688"/>
    </source>
</evidence>
<organism evidence="2 3">
    <name type="scientific">Pedosphaera parvula (strain Ellin514)</name>
    <dbReference type="NCBI Taxonomy" id="320771"/>
    <lineage>
        <taxon>Bacteria</taxon>
        <taxon>Pseudomonadati</taxon>
        <taxon>Verrucomicrobiota</taxon>
        <taxon>Pedosphaerae</taxon>
        <taxon>Pedosphaerales</taxon>
        <taxon>Pedosphaeraceae</taxon>
        <taxon>Pedosphaera</taxon>
    </lineage>
</organism>